<organism evidence="1">
    <name type="scientific">marine sediment metagenome</name>
    <dbReference type="NCBI Taxonomy" id="412755"/>
    <lineage>
        <taxon>unclassified sequences</taxon>
        <taxon>metagenomes</taxon>
        <taxon>ecological metagenomes</taxon>
    </lineage>
</organism>
<accession>X1SG53</accession>
<dbReference type="AlphaFoldDB" id="X1SG53"/>
<dbReference type="EMBL" id="BARW01011904">
    <property type="protein sequence ID" value="GAI78121.1"/>
    <property type="molecule type" value="Genomic_DNA"/>
</dbReference>
<name>X1SG53_9ZZZZ</name>
<proteinExistence type="predicted"/>
<gene>
    <name evidence="1" type="ORF">S12H4_22720</name>
</gene>
<protein>
    <submittedName>
        <fullName evidence="1">Uncharacterized protein</fullName>
    </submittedName>
</protein>
<comment type="caution">
    <text evidence="1">The sequence shown here is derived from an EMBL/GenBank/DDBJ whole genome shotgun (WGS) entry which is preliminary data.</text>
</comment>
<evidence type="ECO:0000313" key="1">
    <source>
        <dbReference type="EMBL" id="GAI78121.1"/>
    </source>
</evidence>
<reference evidence="1" key="1">
    <citation type="journal article" date="2014" name="Front. Microbiol.">
        <title>High frequency of phylogenetically diverse reductive dehalogenase-homologous genes in deep subseafloor sedimentary metagenomes.</title>
        <authorList>
            <person name="Kawai M."/>
            <person name="Futagami T."/>
            <person name="Toyoda A."/>
            <person name="Takaki Y."/>
            <person name="Nishi S."/>
            <person name="Hori S."/>
            <person name="Arai W."/>
            <person name="Tsubouchi T."/>
            <person name="Morono Y."/>
            <person name="Uchiyama I."/>
            <person name="Ito T."/>
            <person name="Fujiyama A."/>
            <person name="Inagaki F."/>
            <person name="Takami H."/>
        </authorList>
    </citation>
    <scope>NUCLEOTIDE SEQUENCE</scope>
    <source>
        <strain evidence="1">Expedition CK06-06</strain>
    </source>
</reference>
<feature type="non-terminal residue" evidence="1">
    <location>
        <position position="1"/>
    </location>
</feature>
<sequence length="90" mass="11078">DDVLDGYFSAGKFDHIKGNSRQDLQEFRNVAWPWLNKAGYKWVCHSITFEREDEPDKWWRYPLREYKFETKTSKIGKAMFKWWATEEKYF</sequence>